<feature type="domain" description="Neurotransmitter-gated ion-channel transmembrane" evidence="17">
    <location>
        <begin position="233"/>
        <end position="446"/>
    </location>
</feature>
<name>A0AAD9Q156_ACRCE</name>
<protein>
    <submittedName>
        <fullName evidence="18">Neuronal acetylcholine receptor subunit alpha-7</fullName>
    </submittedName>
</protein>
<dbReference type="InterPro" id="IPR018000">
    <property type="entry name" value="Neurotransmitter_ion_chnl_CS"/>
</dbReference>
<feature type="domain" description="Neurotransmitter-gated ion-channel ligand-binding" evidence="16">
    <location>
        <begin position="14"/>
        <end position="225"/>
    </location>
</feature>
<dbReference type="Pfam" id="PF02932">
    <property type="entry name" value="Neur_chan_memb"/>
    <property type="match status" value="1"/>
</dbReference>
<evidence type="ECO:0000259" key="17">
    <source>
        <dbReference type="Pfam" id="PF02932"/>
    </source>
</evidence>
<dbReference type="Pfam" id="PF02931">
    <property type="entry name" value="Neur_chan_LBD"/>
    <property type="match status" value="1"/>
</dbReference>
<keyword evidence="7 15" id="KW-0406">Ion transport</keyword>
<evidence type="ECO:0000256" key="12">
    <source>
        <dbReference type="ARBA" id="ARBA00023286"/>
    </source>
</evidence>
<feature type="transmembrane region" description="Helical" evidence="15">
    <location>
        <begin position="426"/>
        <end position="447"/>
    </location>
</feature>
<organism evidence="18 19">
    <name type="scientific">Acropora cervicornis</name>
    <name type="common">Staghorn coral</name>
    <dbReference type="NCBI Taxonomy" id="6130"/>
    <lineage>
        <taxon>Eukaryota</taxon>
        <taxon>Metazoa</taxon>
        <taxon>Cnidaria</taxon>
        <taxon>Anthozoa</taxon>
        <taxon>Hexacorallia</taxon>
        <taxon>Scleractinia</taxon>
        <taxon>Astrocoeniina</taxon>
        <taxon>Acroporidae</taxon>
        <taxon>Acropora</taxon>
    </lineage>
</organism>
<dbReference type="SUPFAM" id="SSF90112">
    <property type="entry name" value="Neurotransmitter-gated ion-channel transmembrane pore"/>
    <property type="match status" value="1"/>
</dbReference>
<evidence type="ECO:0000256" key="5">
    <source>
        <dbReference type="ARBA" id="ARBA00022989"/>
    </source>
</evidence>
<evidence type="ECO:0000256" key="11">
    <source>
        <dbReference type="ARBA" id="ARBA00023180"/>
    </source>
</evidence>
<keyword evidence="8 15" id="KW-0472">Membrane</keyword>
<evidence type="ECO:0000256" key="7">
    <source>
        <dbReference type="ARBA" id="ARBA00023065"/>
    </source>
</evidence>
<reference evidence="18" key="2">
    <citation type="journal article" date="2023" name="Science">
        <title>Genomic signatures of disease resistance in endangered staghorn corals.</title>
        <authorList>
            <person name="Vollmer S.V."/>
            <person name="Selwyn J.D."/>
            <person name="Despard B.A."/>
            <person name="Roesel C.L."/>
        </authorList>
    </citation>
    <scope>NUCLEOTIDE SEQUENCE</scope>
    <source>
        <strain evidence="18">K2</strain>
    </source>
</reference>
<dbReference type="Proteomes" id="UP001249851">
    <property type="component" value="Unassembled WGS sequence"/>
</dbReference>
<keyword evidence="10 18" id="KW-0675">Receptor</keyword>
<dbReference type="GO" id="GO:0045211">
    <property type="term" value="C:postsynaptic membrane"/>
    <property type="evidence" value="ECO:0007669"/>
    <property type="project" value="InterPro"/>
</dbReference>
<keyword evidence="12" id="KW-1071">Ligand-gated ion channel</keyword>
<dbReference type="InterPro" id="IPR006201">
    <property type="entry name" value="Neur_channel"/>
</dbReference>
<dbReference type="EMBL" id="JARQWQ010000082">
    <property type="protein sequence ID" value="KAK2552870.1"/>
    <property type="molecule type" value="Genomic_DNA"/>
</dbReference>
<comment type="caution">
    <text evidence="18">The sequence shown here is derived from an EMBL/GenBank/DDBJ whole genome shotgun (WGS) entry which is preliminary data.</text>
</comment>
<keyword evidence="9" id="KW-1015">Disulfide bond</keyword>
<feature type="transmembrane region" description="Helical" evidence="15">
    <location>
        <begin position="291"/>
        <end position="313"/>
    </location>
</feature>
<keyword evidence="3" id="KW-1003">Cell membrane</keyword>
<dbReference type="InterPro" id="IPR002394">
    <property type="entry name" value="Nicotinic_acetylcholine_rcpt"/>
</dbReference>
<dbReference type="InterPro" id="IPR006029">
    <property type="entry name" value="Neurotrans-gated_channel_TM"/>
</dbReference>
<evidence type="ECO:0000256" key="13">
    <source>
        <dbReference type="ARBA" id="ARBA00023303"/>
    </source>
</evidence>
<evidence type="ECO:0000313" key="18">
    <source>
        <dbReference type="EMBL" id="KAK2552870.1"/>
    </source>
</evidence>
<dbReference type="SUPFAM" id="SSF63712">
    <property type="entry name" value="Nicotinic receptor ligand binding domain-like"/>
    <property type="match status" value="1"/>
</dbReference>
<accession>A0AAD9Q156</accession>
<evidence type="ECO:0000259" key="16">
    <source>
        <dbReference type="Pfam" id="PF02931"/>
    </source>
</evidence>
<dbReference type="PRINTS" id="PR00252">
    <property type="entry name" value="NRIONCHANNEL"/>
</dbReference>
<evidence type="ECO:0000256" key="14">
    <source>
        <dbReference type="ARBA" id="ARBA00034099"/>
    </source>
</evidence>
<dbReference type="InterPro" id="IPR038050">
    <property type="entry name" value="Neuro_actylchol_rec"/>
</dbReference>
<dbReference type="GO" id="GO:0004888">
    <property type="term" value="F:transmembrane signaling receptor activity"/>
    <property type="evidence" value="ECO:0007669"/>
    <property type="project" value="InterPro"/>
</dbReference>
<keyword evidence="11" id="KW-0325">Glycoprotein</keyword>
<dbReference type="InterPro" id="IPR036734">
    <property type="entry name" value="Neur_chan_lig-bd_sf"/>
</dbReference>
<comment type="similarity">
    <text evidence="1">Belongs to the ligand-gated ion channel (TC 1.A.9) family. Acetylcholine receptor (TC 1.A.9.1) subfamily.</text>
</comment>
<dbReference type="FunFam" id="1.20.58.390:FF:000043">
    <property type="entry name" value="AcetylCholine Receptor"/>
    <property type="match status" value="1"/>
</dbReference>
<evidence type="ECO:0000256" key="10">
    <source>
        <dbReference type="ARBA" id="ARBA00023170"/>
    </source>
</evidence>
<keyword evidence="4 15" id="KW-0812">Transmembrane</keyword>
<evidence type="ECO:0000256" key="1">
    <source>
        <dbReference type="ARBA" id="ARBA00009237"/>
    </source>
</evidence>
<dbReference type="PRINTS" id="PR00254">
    <property type="entry name" value="NICOTINICR"/>
</dbReference>
<sequence>MTGCQAQLNRTKIEKTLIKALFEDYDPEGRPVLNLSQPVLVKFGLAYSNLHSLDEKNQVLTSNVWIRQKWNDPWLTWDPSKYHGLSSIIISPNFVWKPDIVLHNNVNEEGDHGEQYLFDTKVIISHDGTVTWLSPNLIKSSCKINVKYFPWDTQTCRLKFGSWSFHGLKLDLAFYGDLQEADLSSFSLNGEWKLLSAKATRNVVYYGCCAEPYPDLTFEIKVERRSLFYINNLVVPCIVLALLTATAFLFPPQTGERISLTITILLGMTVFMIVVVDAIPPTSEVTPIISTYFSVVMVEISLALLCTCISLNVEHHHPRLEITGWFRYILFDVFGPIFNRDAVKAMKRKQASDKNMDKCDSFVKENQVIPRDKKMAITDISESEVKITKAIEKEIKVAGMDKVTKFIEKSLTEDKRRLEWHVAVKIIDNFFFALFILIIVVSSLIILTPTREN</sequence>
<dbReference type="Gene3D" id="2.70.170.10">
    <property type="entry name" value="Neurotransmitter-gated ion-channel ligand-binding domain"/>
    <property type="match status" value="1"/>
</dbReference>
<evidence type="ECO:0000256" key="15">
    <source>
        <dbReference type="RuleBase" id="RU000687"/>
    </source>
</evidence>
<dbReference type="AlphaFoldDB" id="A0AAD9Q156"/>
<gene>
    <name evidence="18" type="ORF">P5673_025817</name>
</gene>
<dbReference type="Gene3D" id="1.20.58.390">
    <property type="entry name" value="Neurotransmitter-gated ion-channel transmembrane domain"/>
    <property type="match status" value="1"/>
</dbReference>
<feature type="transmembrane region" description="Helical" evidence="15">
    <location>
        <begin position="228"/>
        <end position="251"/>
    </location>
</feature>
<evidence type="ECO:0000256" key="2">
    <source>
        <dbReference type="ARBA" id="ARBA00022448"/>
    </source>
</evidence>
<keyword evidence="13 15" id="KW-0407">Ion channel</keyword>
<reference evidence="18" key="1">
    <citation type="journal article" date="2023" name="G3 (Bethesda)">
        <title>Whole genome assembly and annotation of the endangered Caribbean coral Acropora cervicornis.</title>
        <authorList>
            <person name="Selwyn J.D."/>
            <person name="Vollmer S.V."/>
        </authorList>
    </citation>
    <scope>NUCLEOTIDE SEQUENCE</scope>
    <source>
        <strain evidence="18">K2</strain>
    </source>
</reference>
<keyword evidence="2 15" id="KW-0813">Transport</keyword>
<evidence type="ECO:0000256" key="9">
    <source>
        <dbReference type="ARBA" id="ARBA00023157"/>
    </source>
</evidence>
<dbReference type="InterPro" id="IPR006202">
    <property type="entry name" value="Neur_chan_lig-bd"/>
</dbReference>
<keyword evidence="6" id="KW-0770">Synapse</keyword>
<dbReference type="GO" id="GO:0022848">
    <property type="term" value="F:acetylcholine-gated monoatomic cation-selective channel activity"/>
    <property type="evidence" value="ECO:0007669"/>
    <property type="project" value="InterPro"/>
</dbReference>
<evidence type="ECO:0000256" key="8">
    <source>
        <dbReference type="ARBA" id="ARBA00023136"/>
    </source>
</evidence>
<dbReference type="CDD" id="cd18997">
    <property type="entry name" value="LGIC_ECD_nAChR"/>
    <property type="match status" value="1"/>
</dbReference>
<evidence type="ECO:0000256" key="4">
    <source>
        <dbReference type="ARBA" id="ARBA00022692"/>
    </source>
</evidence>
<dbReference type="PANTHER" id="PTHR18945">
    <property type="entry name" value="NEUROTRANSMITTER GATED ION CHANNEL"/>
    <property type="match status" value="1"/>
</dbReference>
<keyword evidence="5 15" id="KW-1133">Transmembrane helix</keyword>
<feature type="transmembrane region" description="Helical" evidence="15">
    <location>
        <begin position="257"/>
        <end position="279"/>
    </location>
</feature>
<comment type="subcellular location">
    <subcellularLocation>
        <location evidence="14">Synaptic cell membrane</location>
        <topology evidence="14">Multi-pass membrane protein</topology>
    </subcellularLocation>
</comment>
<dbReference type="InterPro" id="IPR036719">
    <property type="entry name" value="Neuro-gated_channel_TM_sf"/>
</dbReference>
<evidence type="ECO:0000256" key="3">
    <source>
        <dbReference type="ARBA" id="ARBA00022475"/>
    </source>
</evidence>
<dbReference type="NCBIfam" id="TIGR00860">
    <property type="entry name" value="LIC"/>
    <property type="match status" value="1"/>
</dbReference>
<keyword evidence="19" id="KW-1185">Reference proteome</keyword>
<dbReference type="PROSITE" id="PS00236">
    <property type="entry name" value="NEUROTR_ION_CHANNEL"/>
    <property type="match status" value="1"/>
</dbReference>
<evidence type="ECO:0000256" key="6">
    <source>
        <dbReference type="ARBA" id="ARBA00023018"/>
    </source>
</evidence>
<proteinExistence type="inferred from homology"/>
<dbReference type="FunFam" id="2.70.170.10:FF:000016">
    <property type="entry name" value="Nicotinic acetylcholine receptor subunit"/>
    <property type="match status" value="1"/>
</dbReference>
<evidence type="ECO:0000313" key="19">
    <source>
        <dbReference type="Proteomes" id="UP001249851"/>
    </source>
</evidence>
<dbReference type="CDD" id="cd19051">
    <property type="entry name" value="LGIC_TM_cation"/>
    <property type="match status" value="1"/>
</dbReference>